<dbReference type="EMBL" id="VVIM01001973">
    <property type="protein sequence ID" value="KAB0790078.1"/>
    <property type="molecule type" value="Genomic_DNA"/>
</dbReference>
<protein>
    <submittedName>
        <fullName evidence="2">Uncharacterized protein</fullName>
    </submittedName>
</protein>
<evidence type="ECO:0000256" key="1">
    <source>
        <dbReference type="SAM" id="MobiDB-lite"/>
    </source>
</evidence>
<dbReference type="InParanoid" id="A0A5N3ZYF4"/>
<comment type="caution">
    <text evidence="2">The sequence shown here is derived from an EMBL/GenBank/DDBJ whole genome shotgun (WGS) entry which is preliminary data.</text>
</comment>
<dbReference type="Proteomes" id="UP000327044">
    <property type="component" value="Unassembled WGS sequence"/>
</dbReference>
<sequence length="77" mass="8939">RLQKEMNFSNRLATNIKRQRSSVGPPEIVEFFNNIRDDLTVNYDGTNITDDPEAKKALVPRGRKRVERVQEHSQNIS</sequence>
<proteinExistence type="predicted"/>
<gene>
    <name evidence="2" type="ORF">PPYR_15602</name>
</gene>
<keyword evidence="3" id="KW-1185">Reference proteome</keyword>
<accession>A0A5N3ZYF4</accession>
<evidence type="ECO:0000313" key="3">
    <source>
        <dbReference type="Proteomes" id="UP000327044"/>
    </source>
</evidence>
<evidence type="ECO:0000313" key="2">
    <source>
        <dbReference type="EMBL" id="KAB0790078.1"/>
    </source>
</evidence>
<feature type="region of interest" description="Disordered" evidence="1">
    <location>
        <begin position="58"/>
        <end position="77"/>
    </location>
</feature>
<dbReference type="AlphaFoldDB" id="A0A5N3ZYF4"/>
<organism evidence="2 3">
    <name type="scientific">Photinus pyralis</name>
    <name type="common">Common eastern firefly</name>
    <name type="synonym">Lampyris pyralis</name>
    <dbReference type="NCBI Taxonomy" id="7054"/>
    <lineage>
        <taxon>Eukaryota</taxon>
        <taxon>Metazoa</taxon>
        <taxon>Ecdysozoa</taxon>
        <taxon>Arthropoda</taxon>
        <taxon>Hexapoda</taxon>
        <taxon>Insecta</taxon>
        <taxon>Pterygota</taxon>
        <taxon>Neoptera</taxon>
        <taxon>Endopterygota</taxon>
        <taxon>Coleoptera</taxon>
        <taxon>Polyphaga</taxon>
        <taxon>Elateriformia</taxon>
        <taxon>Elateroidea</taxon>
        <taxon>Lampyridae</taxon>
        <taxon>Lampyrinae</taxon>
        <taxon>Photinus</taxon>
    </lineage>
</organism>
<name>A0A5N3ZYF4_PHOPY</name>
<feature type="non-terminal residue" evidence="2">
    <location>
        <position position="1"/>
    </location>
</feature>
<reference evidence="2 3" key="1">
    <citation type="journal article" date="2018" name="Elife">
        <title>Firefly genomes illuminate parallel origins of bioluminescence in beetles.</title>
        <authorList>
            <person name="Fallon T.R."/>
            <person name="Lower S.E."/>
            <person name="Chang C.H."/>
            <person name="Bessho-Uehara M."/>
            <person name="Martin G.J."/>
            <person name="Bewick A.J."/>
            <person name="Behringer M."/>
            <person name="Debat H.J."/>
            <person name="Wong I."/>
            <person name="Day J.C."/>
            <person name="Suvorov A."/>
            <person name="Silva C.J."/>
            <person name="Stanger-Hall K.F."/>
            <person name="Hall D.W."/>
            <person name="Schmitz R.J."/>
            <person name="Nelson D.R."/>
            <person name="Lewis S.M."/>
            <person name="Shigenobu S."/>
            <person name="Bybee S.M."/>
            <person name="Larracuente A.M."/>
            <person name="Oba Y."/>
            <person name="Weng J.K."/>
        </authorList>
    </citation>
    <scope>NUCLEOTIDE SEQUENCE [LARGE SCALE GENOMIC DNA]</scope>
    <source>
        <strain evidence="2">1611_PpyrPB1</strain>
        <tissue evidence="2">Whole body</tissue>
    </source>
</reference>